<dbReference type="Proteomes" id="UP001281147">
    <property type="component" value="Unassembled WGS sequence"/>
</dbReference>
<accession>A0ACC3MJ70</accession>
<dbReference type="EC" id="3.1.3.3" evidence="1"/>
<sequence>MEVLTRVKSSPREAPNVVVQIFSKVQRDRAEWLELTKGIFETIAGWTTDATGIVDLADSEADQASPILSADKGKIYGIQARIPAPAGHANLSLEDCRKLRDSVAISEFERRADVELIFQPFDLYLLHRTPGLAVFDMDSTLIQQEVIDELARSVGRYELVAAVTEAAMRGELDFEESLRARVAHLKGVPTDIWEHLKANVITFTPGARELIKVLKHLGWKTAVLSGGFTPLAYWVKDTLGLDYAFANQLSINTAGSALSGEVLPGTSIVGASVKKDLLLKLAGDEKISTTHTIAVGDGSNDLLMMHAAGLGIAFNAKPKVQEAAPARLNSPTLLDIMYILGFTKQEINDALS</sequence>
<organism evidence="1 2">
    <name type="scientific">Vermiconidia calcicola</name>
    <dbReference type="NCBI Taxonomy" id="1690605"/>
    <lineage>
        <taxon>Eukaryota</taxon>
        <taxon>Fungi</taxon>
        <taxon>Dikarya</taxon>
        <taxon>Ascomycota</taxon>
        <taxon>Pezizomycotina</taxon>
        <taxon>Dothideomycetes</taxon>
        <taxon>Dothideomycetidae</taxon>
        <taxon>Mycosphaerellales</taxon>
        <taxon>Extremaceae</taxon>
        <taxon>Vermiconidia</taxon>
    </lineage>
</organism>
<reference evidence="1" key="1">
    <citation type="submission" date="2023-07" db="EMBL/GenBank/DDBJ databases">
        <title>Black Yeasts Isolated from many extreme environments.</title>
        <authorList>
            <person name="Coleine C."/>
            <person name="Stajich J.E."/>
            <person name="Selbmann L."/>
        </authorList>
    </citation>
    <scope>NUCLEOTIDE SEQUENCE</scope>
    <source>
        <strain evidence="1">CCFEE 5714</strain>
    </source>
</reference>
<gene>
    <name evidence="1" type="primary">SER2_2</name>
    <name evidence="1" type="ORF">LTR37_018263</name>
</gene>
<evidence type="ECO:0000313" key="2">
    <source>
        <dbReference type="Proteomes" id="UP001281147"/>
    </source>
</evidence>
<evidence type="ECO:0000313" key="1">
    <source>
        <dbReference type="EMBL" id="KAK3695908.1"/>
    </source>
</evidence>
<dbReference type="EMBL" id="JAUTXU010000251">
    <property type="protein sequence ID" value="KAK3695908.1"/>
    <property type="molecule type" value="Genomic_DNA"/>
</dbReference>
<proteinExistence type="predicted"/>
<name>A0ACC3MJ70_9PEZI</name>
<protein>
    <submittedName>
        <fullName evidence="1">Phosphoserine phosphatase</fullName>
        <ecNumber evidence="1">3.1.3.3</ecNumber>
    </submittedName>
</protein>
<comment type="caution">
    <text evidence="1">The sequence shown here is derived from an EMBL/GenBank/DDBJ whole genome shotgun (WGS) entry which is preliminary data.</text>
</comment>
<keyword evidence="1" id="KW-0378">Hydrolase</keyword>
<keyword evidence="2" id="KW-1185">Reference proteome</keyword>